<dbReference type="EMBL" id="JAVDQG010000005">
    <property type="protein sequence ID" value="MDR6226412.1"/>
    <property type="molecule type" value="Genomic_DNA"/>
</dbReference>
<proteinExistence type="predicted"/>
<evidence type="ECO:0000256" key="3">
    <source>
        <dbReference type="ARBA" id="ARBA00020586"/>
    </source>
</evidence>
<evidence type="ECO:0000313" key="7">
    <source>
        <dbReference type="Proteomes" id="UP001185012"/>
    </source>
</evidence>
<dbReference type="InterPro" id="IPR019432">
    <property type="entry name" value="Acyltransferase_MbtK/IucB-like"/>
</dbReference>
<evidence type="ECO:0000256" key="2">
    <source>
        <dbReference type="ARBA" id="ARBA00004924"/>
    </source>
</evidence>
<dbReference type="SUPFAM" id="SSF55729">
    <property type="entry name" value="Acyl-CoA N-acyltransferases (Nat)"/>
    <property type="match status" value="1"/>
</dbReference>
<sequence>MSNPSAFDSDLFSTVDFQSGQTIQVRPFSIETDLHLLHGWMRLPHIAPFWQLDVPLEEFRRYLNRSLSNPSRRHYMVHVGKVPVSYAMSYRVHEDEIRHHYPYRETDLGGHFVVGPRSFLTVEAIPPIVRAMLRFIFQKENTDRIVVEPDVRNRIIIPALQKSGFYVYSRVQLPHKKACLMLCERQVFLDESHAEEV</sequence>
<protein>
    <recommendedName>
        <fullName evidence="3">Lysine N-acyltransferase MbtK</fullName>
    </recommendedName>
    <alternativeName>
        <fullName evidence="4">Mycobactin synthase protein K</fullName>
    </alternativeName>
</protein>
<gene>
    <name evidence="6" type="ORF">JOE21_002419</name>
</gene>
<name>A0ABU1INR8_9BACL</name>
<dbReference type="Gene3D" id="3.40.630.30">
    <property type="match status" value="1"/>
</dbReference>
<dbReference type="SMART" id="SM01006">
    <property type="entry name" value="AlcB"/>
    <property type="match status" value="1"/>
</dbReference>
<organism evidence="6 7">
    <name type="scientific">Desmospora profundinema</name>
    <dbReference type="NCBI Taxonomy" id="1571184"/>
    <lineage>
        <taxon>Bacteria</taxon>
        <taxon>Bacillati</taxon>
        <taxon>Bacillota</taxon>
        <taxon>Bacilli</taxon>
        <taxon>Bacillales</taxon>
        <taxon>Thermoactinomycetaceae</taxon>
        <taxon>Desmospora</taxon>
    </lineage>
</organism>
<dbReference type="Proteomes" id="UP001185012">
    <property type="component" value="Unassembled WGS sequence"/>
</dbReference>
<feature type="domain" description="Acyltransferase MbtK/IucB-like conserved" evidence="5">
    <location>
        <begin position="26"/>
        <end position="74"/>
    </location>
</feature>
<evidence type="ECO:0000256" key="4">
    <source>
        <dbReference type="ARBA" id="ARBA00031122"/>
    </source>
</evidence>
<comment type="pathway">
    <text evidence="2">Siderophore biosynthesis.</text>
</comment>
<evidence type="ECO:0000313" key="6">
    <source>
        <dbReference type="EMBL" id="MDR6226412.1"/>
    </source>
</evidence>
<dbReference type="InterPro" id="IPR016181">
    <property type="entry name" value="Acyl_CoA_acyltransferase"/>
</dbReference>
<accession>A0ABU1INR8</accession>
<evidence type="ECO:0000256" key="1">
    <source>
        <dbReference type="ARBA" id="ARBA00003818"/>
    </source>
</evidence>
<dbReference type="PANTHER" id="PTHR31438:SF1">
    <property type="entry name" value="LYSINE N-ACYLTRANSFERASE C17G9.06C-RELATED"/>
    <property type="match status" value="1"/>
</dbReference>
<reference evidence="6 7" key="1">
    <citation type="submission" date="2023-07" db="EMBL/GenBank/DDBJ databases">
        <title>Genomic Encyclopedia of Type Strains, Phase IV (KMG-IV): sequencing the most valuable type-strain genomes for metagenomic binning, comparative biology and taxonomic classification.</title>
        <authorList>
            <person name="Goeker M."/>
        </authorList>
    </citation>
    <scope>NUCLEOTIDE SEQUENCE [LARGE SCALE GENOMIC DNA]</scope>
    <source>
        <strain evidence="6 7">DSM 45903</strain>
    </source>
</reference>
<dbReference type="Pfam" id="PF13523">
    <property type="entry name" value="Acetyltransf_8"/>
    <property type="match status" value="1"/>
</dbReference>
<dbReference type="PANTHER" id="PTHR31438">
    <property type="entry name" value="LYSINE N-ACYLTRANSFERASE C17G9.06C-RELATED"/>
    <property type="match status" value="1"/>
</dbReference>
<evidence type="ECO:0000259" key="5">
    <source>
        <dbReference type="SMART" id="SM01006"/>
    </source>
</evidence>
<dbReference type="RefSeq" id="WP_309866257.1">
    <property type="nucleotide sequence ID" value="NZ_JAVDQG010000005.1"/>
</dbReference>
<comment type="function">
    <text evidence="1">Acyltransferase required for the direct transfer of medium- to long-chain fatty acyl moieties from a carrier protein (MbtL) on to the epsilon-amino group of lysine residue in the mycobactin core.</text>
</comment>
<comment type="caution">
    <text evidence="6">The sequence shown here is derived from an EMBL/GenBank/DDBJ whole genome shotgun (WGS) entry which is preliminary data.</text>
</comment>
<keyword evidence="7" id="KW-1185">Reference proteome</keyword>